<accession>W2RVM4</accession>
<dbReference type="eggNOG" id="KOG4696">
    <property type="taxonomic scope" value="Eukaryota"/>
</dbReference>
<dbReference type="InParanoid" id="W2RVM4"/>
<dbReference type="GO" id="GO:0016787">
    <property type="term" value="F:hydrolase activity"/>
    <property type="evidence" value="ECO:0007669"/>
    <property type="project" value="UniProtKB-KW"/>
</dbReference>
<feature type="domain" description="UFSP1/2/DUB catalytic" evidence="2">
    <location>
        <begin position="80"/>
        <end position="244"/>
    </location>
</feature>
<dbReference type="RefSeq" id="XP_008717330.1">
    <property type="nucleotide sequence ID" value="XM_008719108.1"/>
</dbReference>
<evidence type="ECO:0000313" key="4">
    <source>
        <dbReference type="Proteomes" id="UP000030752"/>
    </source>
</evidence>
<dbReference type="Pfam" id="PF07910">
    <property type="entry name" value="Peptidase_C78"/>
    <property type="match status" value="1"/>
</dbReference>
<keyword evidence="4" id="KW-1185">Reference proteome</keyword>
<dbReference type="Proteomes" id="UP000030752">
    <property type="component" value="Unassembled WGS sequence"/>
</dbReference>
<reference evidence="3 4" key="1">
    <citation type="submission" date="2013-03" db="EMBL/GenBank/DDBJ databases">
        <title>The Genome Sequence of Phialophora europaea CBS 101466.</title>
        <authorList>
            <consortium name="The Broad Institute Genomics Platform"/>
            <person name="Cuomo C."/>
            <person name="de Hoog S."/>
            <person name="Gorbushina A."/>
            <person name="Walker B."/>
            <person name="Young S.K."/>
            <person name="Zeng Q."/>
            <person name="Gargeya S."/>
            <person name="Fitzgerald M."/>
            <person name="Haas B."/>
            <person name="Abouelleil A."/>
            <person name="Allen A.W."/>
            <person name="Alvarado L."/>
            <person name="Arachchi H.M."/>
            <person name="Berlin A.M."/>
            <person name="Chapman S.B."/>
            <person name="Gainer-Dewar J."/>
            <person name="Goldberg J."/>
            <person name="Griggs A."/>
            <person name="Gujja S."/>
            <person name="Hansen M."/>
            <person name="Howarth C."/>
            <person name="Imamovic A."/>
            <person name="Ireland A."/>
            <person name="Larimer J."/>
            <person name="McCowan C."/>
            <person name="Murphy C."/>
            <person name="Pearson M."/>
            <person name="Poon T.W."/>
            <person name="Priest M."/>
            <person name="Roberts A."/>
            <person name="Saif S."/>
            <person name="Shea T."/>
            <person name="Sisk P."/>
            <person name="Sykes S."/>
            <person name="Wortman J."/>
            <person name="Nusbaum C."/>
            <person name="Birren B."/>
        </authorList>
    </citation>
    <scope>NUCLEOTIDE SEQUENCE [LARGE SCALE GENOMIC DNA]</scope>
    <source>
        <strain evidence="3 4">CBS 101466</strain>
    </source>
</reference>
<gene>
    <name evidence="3" type="ORF">HMPREF1541_04764</name>
</gene>
<dbReference type="STRING" id="1220924.W2RVM4"/>
<protein>
    <recommendedName>
        <fullName evidence="2">UFSP1/2/DUB catalytic domain-containing protein</fullName>
    </recommendedName>
</protein>
<name>W2RVM4_CYPE1</name>
<dbReference type="EMBL" id="KB822720">
    <property type="protein sequence ID" value="ETN40487.1"/>
    <property type="molecule type" value="Genomic_DNA"/>
</dbReference>
<evidence type="ECO:0000256" key="1">
    <source>
        <dbReference type="ARBA" id="ARBA00022801"/>
    </source>
</evidence>
<dbReference type="Gene3D" id="3.90.70.130">
    <property type="match status" value="1"/>
</dbReference>
<dbReference type="AlphaFoldDB" id="W2RVM4"/>
<proteinExistence type="predicted"/>
<dbReference type="VEuPathDB" id="FungiDB:HMPREF1541_04764"/>
<organism evidence="3 4">
    <name type="scientific">Cyphellophora europaea (strain CBS 101466)</name>
    <name type="common">Phialophora europaea</name>
    <dbReference type="NCBI Taxonomy" id="1220924"/>
    <lineage>
        <taxon>Eukaryota</taxon>
        <taxon>Fungi</taxon>
        <taxon>Dikarya</taxon>
        <taxon>Ascomycota</taxon>
        <taxon>Pezizomycotina</taxon>
        <taxon>Eurotiomycetes</taxon>
        <taxon>Chaetothyriomycetidae</taxon>
        <taxon>Chaetothyriales</taxon>
        <taxon>Cyphellophoraceae</taxon>
        <taxon>Cyphellophora</taxon>
    </lineage>
</organism>
<dbReference type="HOGENOM" id="CLU_013053_0_0_1"/>
<keyword evidence="1" id="KW-0378">Hydrolase</keyword>
<sequence length="320" mass="36680">MTTDVENDTRRLGRDVLGPHAFEKQMPHWQKRLIVDQRGFLNTIQYGSEPKMSILMMKNESYNTIPVLQALSSVDPNVTSFGYCHPATNHFHKRASLSGFCGYHSISSLLSYLRGCSTAPKHHRYATHLPNILEIQDIIEEGWRAGINSKALLQTGGIRGTRKYIGTSEAETCLKTLNVHCYVMCIQSNKEKMACDQVMERLERYFMREPAIGENMLGKPPVYFQYSGHSTVVVGFETWKERKLVVPGVVQMASEHLTELVVFDSARPATEEVRKVRDEAMPFEKLKAFLPVMAGYRVSRYELQKYDRFELVFLEDPKLF</sequence>
<evidence type="ECO:0000259" key="2">
    <source>
        <dbReference type="Pfam" id="PF07910"/>
    </source>
</evidence>
<dbReference type="OrthoDB" id="288987at2759"/>
<evidence type="ECO:0000313" key="3">
    <source>
        <dbReference type="EMBL" id="ETN40487.1"/>
    </source>
</evidence>
<dbReference type="InterPro" id="IPR012462">
    <property type="entry name" value="UFSP1/2_DUB_cat"/>
</dbReference>
<dbReference type="GeneID" id="19972103"/>